<organism evidence="2 3">
    <name type="scientific">Oidiodendron maius (strain Zn)</name>
    <dbReference type="NCBI Taxonomy" id="913774"/>
    <lineage>
        <taxon>Eukaryota</taxon>
        <taxon>Fungi</taxon>
        <taxon>Dikarya</taxon>
        <taxon>Ascomycota</taxon>
        <taxon>Pezizomycotina</taxon>
        <taxon>Leotiomycetes</taxon>
        <taxon>Leotiomycetes incertae sedis</taxon>
        <taxon>Myxotrichaceae</taxon>
        <taxon>Oidiodendron</taxon>
    </lineage>
</organism>
<dbReference type="EMBL" id="KN832871">
    <property type="protein sequence ID" value="KIN06015.1"/>
    <property type="molecule type" value="Genomic_DNA"/>
</dbReference>
<feature type="compositionally biased region" description="Basic and acidic residues" evidence="1">
    <location>
        <begin position="89"/>
        <end position="98"/>
    </location>
</feature>
<reference evidence="2 3" key="1">
    <citation type="submission" date="2014-04" db="EMBL/GenBank/DDBJ databases">
        <authorList>
            <consortium name="DOE Joint Genome Institute"/>
            <person name="Kuo A."/>
            <person name="Martino E."/>
            <person name="Perotto S."/>
            <person name="Kohler A."/>
            <person name="Nagy L.G."/>
            <person name="Floudas D."/>
            <person name="Copeland A."/>
            <person name="Barry K.W."/>
            <person name="Cichocki N."/>
            <person name="Veneault-Fourrey C."/>
            <person name="LaButti K."/>
            <person name="Lindquist E.A."/>
            <person name="Lipzen A."/>
            <person name="Lundell T."/>
            <person name="Morin E."/>
            <person name="Murat C."/>
            <person name="Sun H."/>
            <person name="Tunlid A."/>
            <person name="Henrissat B."/>
            <person name="Grigoriev I.V."/>
            <person name="Hibbett D.S."/>
            <person name="Martin F."/>
            <person name="Nordberg H.P."/>
            <person name="Cantor M.N."/>
            <person name="Hua S.X."/>
        </authorList>
    </citation>
    <scope>NUCLEOTIDE SEQUENCE [LARGE SCALE GENOMIC DNA]</scope>
    <source>
        <strain evidence="2 3">Zn</strain>
    </source>
</reference>
<name>A0A0C3HSL9_OIDMZ</name>
<keyword evidence="3" id="KW-1185">Reference proteome</keyword>
<gene>
    <name evidence="2" type="ORF">OIDMADRAFT_49514</name>
</gene>
<reference evidence="3" key="2">
    <citation type="submission" date="2015-01" db="EMBL/GenBank/DDBJ databases">
        <title>Evolutionary Origins and Diversification of the Mycorrhizal Mutualists.</title>
        <authorList>
            <consortium name="DOE Joint Genome Institute"/>
            <consortium name="Mycorrhizal Genomics Consortium"/>
            <person name="Kohler A."/>
            <person name="Kuo A."/>
            <person name="Nagy L.G."/>
            <person name="Floudas D."/>
            <person name="Copeland A."/>
            <person name="Barry K.W."/>
            <person name="Cichocki N."/>
            <person name="Veneault-Fourrey C."/>
            <person name="LaButti K."/>
            <person name="Lindquist E.A."/>
            <person name="Lipzen A."/>
            <person name="Lundell T."/>
            <person name="Morin E."/>
            <person name="Murat C."/>
            <person name="Riley R."/>
            <person name="Ohm R."/>
            <person name="Sun H."/>
            <person name="Tunlid A."/>
            <person name="Henrissat B."/>
            <person name="Grigoriev I.V."/>
            <person name="Hibbett D.S."/>
            <person name="Martin F."/>
        </authorList>
    </citation>
    <scope>NUCLEOTIDE SEQUENCE [LARGE SCALE GENOMIC DNA]</scope>
    <source>
        <strain evidence="3">Zn</strain>
    </source>
</reference>
<evidence type="ECO:0000313" key="2">
    <source>
        <dbReference type="EMBL" id="KIN06015.1"/>
    </source>
</evidence>
<dbReference type="Proteomes" id="UP000054321">
    <property type="component" value="Unassembled WGS sequence"/>
</dbReference>
<evidence type="ECO:0000313" key="3">
    <source>
        <dbReference type="Proteomes" id="UP000054321"/>
    </source>
</evidence>
<protein>
    <submittedName>
        <fullName evidence="2">Uncharacterized protein</fullName>
    </submittedName>
</protein>
<evidence type="ECO:0000256" key="1">
    <source>
        <dbReference type="SAM" id="MobiDB-lite"/>
    </source>
</evidence>
<sequence>MSEDISTQDTCINTRRRLGGIVRWWWKREELSTAENGYKRWEVRQRAGPARINYCRRLHGGAEGIIHAILGLAGWNDLGGGGRMAETRGGLEIRRGSENDAETVGCEGDERQPSSSKSLEFWGLN</sequence>
<dbReference type="HOGENOM" id="CLU_1993270_0_0_1"/>
<dbReference type="InParanoid" id="A0A0C3HSL9"/>
<accession>A0A0C3HSL9</accession>
<proteinExistence type="predicted"/>
<dbReference type="AlphaFoldDB" id="A0A0C3HSL9"/>
<feature type="region of interest" description="Disordered" evidence="1">
    <location>
        <begin position="89"/>
        <end position="125"/>
    </location>
</feature>